<dbReference type="Proteomes" id="UP000464577">
    <property type="component" value="Chromosome"/>
</dbReference>
<dbReference type="RefSeq" id="WP_162389754.1">
    <property type="nucleotide sequence ID" value="NZ_CP045997.1"/>
</dbReference>
<protein>
    <submittedName>
        <fullName evidence="1">Uncharacterized protein</fullName>
    </submittedName>
</protein>
<proteinExistence type="predicted"/>
<dbReference type="KEGG" id="senf:GJR95_31985"/>
<reference evidence="1 2" key="1">
    <citation type="submission" date="2019-11" db="EMBL/GenBank/DDBJ databases">
        <title>Spirosoma endbachense sp. nov., isolated from a natural salt meadow.</title>
        <authorList>
            <person name="Rojas J."/>
            <person name="Ambika Manirajan B."/>
            <person name="Ratering S."/>
            <person name="Suarez C."/>
            <person name="Geissler-Plaum R."/>
            <person name="Schnell S."/>
        </authorList>
    </citation>
    <scope>NUCLEOTIDE SEQUENCE [LARGE SCALE GENOMIC DNA]</scope>
    <source>
        <strain evidence="1 2">I-24</strain>
    </source>
</reference>
<evidence type="ECO:0000313" key="2">
    <source>
        <dbReference type="Proteomes" id="UP000464577"/>
    </source>
</evidence>
<keyword evidence="2" id="KW-1185">Reference proteome</keyword>
<name>A0A6P1W5Z1_9BACT</name>
<organism evidence="1 2">
    <name type="scientific">Spirosoma endbachense</name>
    <dbReference type="NCBI Taxonomy" id="2666025"/>
    <lineage>
        <taxon>Bacteria</taxon>
        <taxon>Pseudomonadati</taxon>
        <taxon>Bacteroidota</taxon>
        <taxon>Cytophagia</taxon>
        <taxon>Cytophagales</taxon>
        <taxon>Cytophagaceae</taxon>
        <taxon>Spirosoma</taxon>
    </lineage>
</organism>
<accession>A0A6P1W5Z1</accession>
<dbReference type="AlphaFoldDB" id="A0A6P1W5Z1"/>
<evidence type="ECO:0000313" key="1">
    <source>
        <dbReference type="EMBL" id="QHV99350.1"/>
    </source>
</evidence>
<gene>
    <name evidence="1" type="ORF">GJR95_31985</name>
</gene>
<dbReference type="EMBL" id="CP045997">
    <property type="protein sequence ID" value="QHV99350.1"/>
    <property type="molecule type" value="Genomic_DNA"/>
</dbReference>
<sequence>MLGLLLLFGHCSRRQYPDSHAASCYPNHPYDTTSYQWTTPPDSLLTQLLPRYSRYNLMVAHAAGLLPLLQSYQLHRAKLRQDSSLARRFLVAEQKARIQDRVALFRTQVASLAAELDCEALRVNRLIVYQDRLEQVRIRNLTVSSILTGAIGGVAAALLPENASKATAITAGLGSSILGLLSLHSGRRIPLEHPRNLLRDIWYAPVHSDQYPAMVWNMLSQPVFSSSGRYPVAYLLRNQWIDIEGLTLHQKKNDQKIELLLSRGGYYGVDELKLRTDLINQLQAAIKLIDQDIQGLLSQFSSLP</sequence>